<feature type="compositionally biased region" description="Polar residues" evidence="6">
    <location>
        <begin position="321"/>
        <end position="343"/>
    </location>
</feature>
<evidence type="ECO:0000256" key="4">
    <source>
        <dbReference type="ARBA" id="ARBA00022963"/>
    </source>
</evidence>
<dbReference type="InterPro" id="IPR049161">
    <property type="entry name" value="GH59_cat"/>
</dbReference>
<dbReference type="Gene3D" id="2.60.120.560">
    <property type="entry name" value="Exo-inulinase, domain 1"/>
    <property type="match status" value="1"/>
</dbReference>
<evidence type="ECO:0000313" key="10">
    <source>
        <dbReference type="EMBL" id="NEG78928.1"/>
    </source>
</evidence>
<keyword evidence="11" id="KW-1185">Reference proteome</keyword>
<dbReference type="Gene3D" id="2.60.120.260">
    <property type="entry name" value="Galactose-binding domain-like"/>
    <property type="match status" value="1"/>
</dbReference>
<feature type="region of interest" description="Disordered" evidence="6">
    <location>
        <begin position="1897"/>
        <end position="1921"/>
    </location>
</feature>
<feature type="compositionally biased region" description="Pro residues" evidence="6">
    <location>
        <begin position="1901"/>
        <end position="1913"/>
    </location>
</feature>
<dbReference type="Pfam" id="PF02057">
    <property type="entry name" value="Glyco_hydro_59"/>
    <property type="match status" value="1"/>
</dbReference>
<keyword evidence="3" id="KW-0746">Sphingolipid metabolism</keyword>
<keyword evidence="7" id="KW-1133">Transmembrane helix</keyword>
<feature type="region of interest" description="Disordered" evidence="6">
    <location>
        <begin position="432"/>
        <end position="477"/>
    </location>
</feature>
<keyword evidence="4" id="KW-0442">Lipid degradation</keyword>
<evidence type="ECO:0000313" key="11">
    <source>
        <dbReference type="Proteomes" id="UP000469763"/>
    </source>
</evidence>
<protein>
    <recommendedName>
        <fullName evidence="2">galactosylceramidase</fullName>
        <ecNumber evidence="2">3.2.1.46</ecNumber>
    </recommendedName>
    <alternativeName>
        <fullName evidence="5">Galactosylceramidase</fullName>
    </alternativeName>
</protein>
<evidence type="ECO:0000256" key="2">
    <source>
        <dbReference type="ARBA" id="ARBA00012657"/>
    </source>
</evidence>
<comment type="similarity">
    <text evidence="1">Belongs to the glycosyl hydrolase 59 family.</text>
</comment>
<feature type="compositionally biased region" description="Low complexity" evidence="6">
    <location>
        <begin position="1991"/>
        <end position="2000"/>
    </location>
</feature>
<name>A0A7K3TII8_9BIFI</name>
<feature type="region of interest" description="Disordered" evidence="6">
    <location>
        <begin position="1986"/>
        <end position="2049"/>
    </location>
</feature>
<gene>
    <name evidence="10" type="ORF">GFD22_08085</name>
</gene>
<dbReference type="InterPro" id="IPR010496">
    <property type="entry name" value="AL/BT2_dom"/>
</dbReference>
<dbReference type="EC" id="3.2.1.46" evidence="2"/>
<evidence type="ECO:0000256" key="7">
    <source>
        <dbReference type="SAM" id="Phobius"/>
    </source>
</evidence>
<feature type="compositionally biased region" description="Polar residues" evidence="6">
    <location>
        <begin position="464"/>
        <end position="477"/>
    </location>
</feature>
<dbReference type="Gene3D" id="3.20.20.80">
    <property type="entry name" value="Glycosidases"/>
    <property type="match status" value="1"/>
</dbReference>
<dbReference type="Proteomes" id="UP000469763">
    <property type="component" value="Unassembled WGS sequence"/>
</dbReference>
<evidence type="ECO:0000256" key="5">
    <source>
        <dbReference type="ARBA" id="ARBA00033098"/>
    </source>
</evidence>
<accession>A0A7K3TII8</accession>
<evidence type="ECO:0000256" key="6">
    <source>
        <dbReference type="SAM" id="MobiDB-lite"/>
    </source>
</evidence>
<dbReference type="SUPFAM" id="SSF51445">
    <property type="entry name" value="(Trans)glycosidases"/>
    <property type="match status" value="1"/>
</dbReference>
<keyword evidence="7" id="KW-0472">Membrane</keyword>
<keyword evidence="3" id="KW-0443">Lipid metabolism</keyword>
<dbReference type="PANTHER" id="PTHR15172:SF1">
    <property type="entry name" value="GALACTOCEREBROSIDASE"/>
    <property type="match status" value="1"/>
</dbReference>
<dbReference type="RefSeq" id="WP_152350790.1">
    <property type="nucleotide sequence ID" value="NZ_WBSN01000014.1"/>
</dbReference>
<feature type="region of interest" description="Disordered" evidence="6">
    <location>
        <begin position="321"/>
        <end position="353"/>
    </location>
</feature>
<dbReference type="Gene3D" id="3.20.20.70">
    <property type="entry name" value="Aldolase class I"/>
    <property type="match status" value="1"/>
</dbReference>
<feature type="transmembrane region" description="Helical" evidence="7">
    <location>
        <begin position="21"/>
        <end position="41"/>
    </location>
</feature>
<dbReference type="GO" id="GO:0016020">
    <property type="term" value="C:membrane"/>
    <property type="evidence" value="ECO:0007669"/>
    <property type="project" value="GOC"/>
</dbReference>
<dbReference type="Gene3D" id="1.20.1270.70">
    <property type="entry name" value="Designed single chain three-helix bundle"/>
    <property type="match status" value="6"/>
</dbReference>
<keyword evidence="7" id="KW-0812">Transmembrane</keyword>
<dbReference type="GO" id="GO:0006683">
    <property type="term" value="P:galactosylceramide catabolic process"/>
    <property type="evidence" value="ECO:0007669"/>
    <property type="project" value="InterPro"/>
</dbReference>
<dbReference type="GO" id="GO:0005764">
    <property type="term" value="C:lysosome"/>
    <property type="evidence" value="ECO:0007669"/>
    <property type="project" value="TreeGrafter"/>
</dbReference>
<dbReference type="Pfam" id="PF06439">
    <property type="entry name" value="3keto-disac_hyd"/>
    <property type="match status" value="1"/>
</dbReference>
<dbReference type="PANTHER" id="PTHR15172">
    <property type="entry name" value="GALACTOCEREBROSIDASE"/>
    <property type="match status" value="1"/>
</dbReference>
<dbReference type="InterPro" id="IPR013785">
    <property type="entry name" value="Aldolase_TIM"/>
</dbReference>
<evidence type="ECO:0000256" key="3">
    <source>
        <dbReference type="ARBA" id="ARBA00022919"/>
    </source>
</evidence>
<dbReference type="InterPro" id="IPR001286">
    <property type="entry name" value="Glyco_hydro_59"/>
</dbReference>
<dbReference type="EMBL" id="WHZY01000013">
    <property type="protein sequence ID" value="NEG78928.1"/>
    <property type="molecule type" value="Genomic_DNA"/>
</dbReference>
<comment type="caution">
    <text evidence="10">The sequence shown here is derived from an EMBL/GenBank/DDBJ whole genome shotgun (WGS) entry which is preliminary data.</text>
</comment>
<evidence type="ECO:0000259" key="8">
    <source>
        <dbReference type="Pfam" id="PF02057"/>
    </source>
</evidence>
<dbReference type="OrthoDB" id="9802318at2"/>
<evidence type="ECO:0000256" key="1">
    <source>
        <dbReference type="ARBA" id="ARBA00005637"/>
    </source>
</evidence>
<feature type="domain" description="Glycosyl hydrolase family 59 catalytic" evidence="8">
    <location>
        <begin position="67"/>
        <end position="422"/>
    </location>
</feature>
<sequence>MTQAQGQSGGGHRLPQKLTMALAAVAMFTPFVTAGTAAVAAPTDPVNVTVKGADVEAAARNRNGLTYKGFGALSGNATSSLLMDYKAQHPDKYWELIQLLFGGEHPIMNAVKVEMGNDRNNSTGPNVATMRTADEYPDVAREPGFQLAADAKKVNPNVNVSLLRWSSPAWVGDNEAGDKASQDNIYKWYKNTILAVYRQYGYMVDVVNPAVNERYKQYDEVAPWIKDFAERVQNDADGFIGTGEDDPNAGFKSDEERKAFNAIRIIMGDEAYLWSSQQWMYSDPQLMKDVDVVGYHYGTGDDTADTFKRLADEADKEVWNSEAQSTFSASADRPNNTMNSDSGEPSPGDGTDFGGIYSALEMANWISTGFNHSRRTLSIWQPAIGSFYEGFQYSSKEVVNARDPWSGWIYYDGGVAVLQHFTEFAKTGWETDPANPTANGIWRGIPQASGSDLTDGNPPGKGSDANSSRGGANSYTTLASPDKKDFSTVIVNDSKYAKTYNIKAEDLDLGADKTMELWETRSADKGSGESYAANYLKLREELQPNADGTYTVTVKPWSILTATTLNSGKVGDSLSKAKASPEYTSENGGRDVLDTDSTGAKQGVTNDDYLYADDFEYKGYGNVLTLDPKSGKLVDSGEGYLESRGGDTGATARYTTDTNGAFEIVKQSDGGHVMRQQIGPDQKGGAWVDSDPRTTIGDNRWMNYTASVKVRFETDAAGQYASIGVRQQGGNAGGTDMSSGELKVRPDGTWSFQRMNWVISQGNLNDVAGVNWKAGAGQWNTIAVKAAGNVYTVLVNGVEVTSYTDTSAQAAGRIQLGSSFNNVQFDDLAVTTVPGYTPYATALIDDMHQTSWDNVDTPVLKFNDKWNHFNAQGMFVYLRTISNSTGQGAAMEYEFTGTGLDLNGSNSGGKAKLNVYVDGQLIAANAPTQWSSDTAPTAFTLRGLKNGKHTVRIETATADQFNIDTVSVITANADSSKVDVTALKAGVDAAKDLSEADYKPEGWAAFAAVRADAEAAIADPSAYGLDAEGAVALAARLTAAQNALVNVHVSEDVKDLGTVTLAGPDAKLPGTLKIDGVDHAVKWDDPEAASKVAAADPKAFGTTTLTGLTADKIGDVYQRFTVNVMVVPTDLVYFVDSGSTGSAADSAYGNVKGLFPDLRNGQADQTWNGTDEGKDWGYSSDANIVAAGDAKDWGSSYVGANYNQPVTYHLTLPKGSYEIVTVQAPRAGQQTNVYSQVTAADGSTLSARQNVTSNGEATAITHTVKVKDESVVNVEFGTNGTSGYNARLAMVYVRAVPEALGLQGAISAKGALPTTVKIDGVDTPVTWGAAPTGLKAYDTVHLTGDANSTAVTADYEVIPDGLTYYIDSGTNGADSPQYLAVKNAVALKNDKVDQASESDDQWGYVAEGTNTYADGAAQLGDKYATGLWQATTKQIYRLPLDAGTYTLTAGFKEFWPSVTARTMNHTVNANGKELSKGSVPLTAADSPMDASLTFTLSEPATVEYVLTNEGAGAEKPVISWLAVAKKTDKTVLQSAVDAAGKLAEADYTAATWAPFAKALADAKTVLANDDATSADVNAAVLALLKAQNDLVTAPAPEPEPTPVNKTVLQSVVDAAGKLVEAGYTADSWKPFAKALADAKTVLSDANATQDAVNAAAKALADAQGALAEAPAPSPEPEPTPVDKTALTAVVADAKAVKTDGYTAETVKAFNDAIKAAEAVLADKNATQKDVSKALTGLVSAWTGLKAESATPEPTPQPEADRTALNAAIAAAGKLTESGYTADSWKPFAEALATAKSVAADAKADQAKVNAATAKLVETQGALVAVLKTDALSAVVKGAETLKQSGYTVETWSPFAKALKAAKDVLARTQQGGSAAPTQSEVDAAATALASAQNALKTVKPAPEPQPNPQPQPEQPAAVDKTALKAAVEQGAKLTESDYTADSWKAFAAALKTAQDVLANGDATQQDVADAAAGLVQAAGALVRANAEGNNPQQPDQPADQPSKDQRPSADDQSGEAPSKDQNNAAQPAAKDQNKNRNAGTQQQPTQLSRTGASVLGLAAAAAVMIAAGAVLTLARRSRKE</sequence>
<feature type="region of interest" description="Disordered" evidence="6">
    <location>
        <begin position="570"/>
        <end position="599"/>
    </location>
</feature>
<dbReference type="InterPro" id="IPR017853">
    <property type="entry name" value="GH"/>
</dbReference>
<feature type="domain" description="3-keto-alpha-glucoside-1,2-lyase/3-keto-2-hydroxy-glucal hydratase" evidence="9">
    <location>
        <begin position="696"/>
        <end position="830"/>
    </location>
</feature>
<feature type="compositionally biased region" description="Polar residues" evidence="6">
    <location>
        <begin position="2035"/>
        <end position="2049"/>
    </location>
</feature>
<proteinExistence type="inferred from homology"/>
<organism evidence="10 11">
    <name type="scientific">Bifidobacterium avesanii</name>
    <dbReference type="NCBI Taxonomy" id="1798157"/>
    <lineage>
        <taxon>Bacteria</taxon>
        <taxon>Bacillati</taxon>
        <taxon>Actinomycetota</taxon>
        <taxon>Actinomycetes</taxon>
        <taxon>Bifidobacteriales</taxon>
        <taxon>Bifidobacteriaceae</taxon>
        <taxon>Bifidobacterium</taxon>
    </lineage>
</organism>
<evidence type="ECO:0000259" key="9">
    <source>
        <dbReference type="Pfam" id="PF06439"/>
    </source>
</evidence>
<dbReference type="GO" id="GO:0004336">
    <property type="term" value="F:galactosylceramidase activity"/>
    <property type="evidence" value="ECO:0007669"/>
    <property type="project" value="UniProtKB-EC"/>
</dbReference>
<feature type="transmembrane region" description="Helical" evidence="7">
    <location>
        <begin position="2052"/>
        <end position="2074"/>
    </location>
</feature>
<dbReference type="Pfam" id="PF07554">
    <property type="entry name" value="FIVAR"/>
    <property type="match status" value="6"/>
</dbReference>
<reference evidence="10 11" key="1">
    <citation type="submission" date="2019-10" db="EMBL/GenBank/DDBJ databases">
        <title>Bifidobacterium from non-human primates.</title>
        <authorList>
            <person name="Modesto M."/>
        </authorList>
    </citation>
    <scope>NUCLEOTIDE SEQUENCE [LARGE SCALE GENOMIC DNA]</scope>
    <source>
        <strain evidence="10 11">TREC</strain>
    </source>
</reference>